<evidence type="ECO:0000313" key="3">
    <source>
        <dbReference type="Proteomes" id="UP001632038"/>
    </source>
</evidence>
<name>A0ABD3DQE0_9LAMI</name>
<dbReference type="EMBL" id="JAVIJP010000017">
    <property type="protein sequence ID" value="KAL3640251.1"/>
    <property type="molecule type" value="Genomic_DNA"/>
</dbReference>
<reference evidence="2" key="2">
    <citation type="submission" date="2024-11" db="EMBL/GenBank/DDBJ databases">
        <authorList>
            <person name="Burger M."/>
            <person name="Chory J."/>
        </authorList>
    </citation>
    <scope>NUCLEOTIDE SEQUENCE</scope>
    <source>
        <strain evidence="2">Tecolote</strain>
        <tissue evidence="2">Flower</tissue>
    </source>
</reference>
<proteinExistence type="predicted"/>
<evidence type="ECO:0000313" key="2">
    <source>
        <dbReference type="EMBL" id="KAL3643822.1"/>
    </source>
</evidence>
<keyword evidence="3" id="KW-1185">Reference proteome</keyword>
<sequence length="39" mass="4666">MMHRSLAQLEDGQPEKQEKVRQYWHGRIHSLRTGFTGTR</sequence>
<gene>
    <name evidence="2" type="ORF">CASFOL_011754</name>
    <name evidence="1" type="ORF">CASFOL_015219</name>
</gene>
<dbReference type="AlphaFoldDB" id="A0ABD3DQE0"/>
<protein>
    <recommendedName>
        <fullName evidence="4">RADIALIS</fullName>
    </recommendedName>
</protein>
<evidence type="ECO:0000313" key="1">
    <source>
        <dbReference type="EMBL" id="KAL3640251.1"/>
    </source>
</evidence>
<dbReference type="EMBL" id="JAVIJP010000015">
    <property type="protein sequence ID" value="KAL3643822.1"/>
    <property type="molecule type" value="Genomic_DNA"/>
</dbReference>
<comment type="caution">
    <text evidence="2">The sequence shown here is derived from an EMBL/GenBank/DDBJ whole genome shotgun (WGS) entry which is preliminary data.</text>
</comment>
<reference evidence="2 3" key="1">
    <citation type="journal article" date="2024" name="IScience">
        <title>Strigolactones Initiate the Formation of Haustorium-like Structures in Castilleja.</title>
        <authorList>
            <person name="Buerger M."/>
            <person name="Peterson D."/>
            <person name="Chory J."/>
        </authorList>
    </citation>
    <scope>NUCLEOTIDE SEQUENCE</scope>
    <source>
        <strain evidence="2">Tecolote</strain>
        <tissue evidence="2">Flower</tissue>
    </source>
</reference>
<evidence type="ECO:0008006" key="4">
    <source>
        <dbReference type="Google" id="ProtNLM"/>
    </source>
</evidence>
<organism evidence="2 3">
    <name type="scientific">Castilleja foliolosa</name>
    <dbReference type="NCBI Taxonomy" id="1961234"/>
    <lineage>
        <taxon>Eukaryota</taxon>
        <taxon>Viridiplantae</taxon>
        <taxon>Streptophyta</taxon>
        <taxon>Embryophyta</taxon>
        <taxon>Tracheophyta</taxon>
        <taxon>Spermatophyta</taxon>
        <taxon>Magnoliopsida</taxon>
        <taxon>eudicotyledons</taxon>
        <taxon>Gunneridae</taxon>
        <taxon>Pentapetalae</taxon>
        <taxon>asterids</taxon>
        <taxon>lamiids</taxon>
        <taxon>Lamiales</taxon>
        <taxon>Orobanchaceae</taxon>
        <taxon>Pedicularideae</taxon>
        <taxon>Castillejinae</taxon>
        <taxon>Castilleja</taxon>
    </lineage>
</organism>
<dbReference type="Proteomes" id="UP001632038">
    <property type="component" value="Unassembled WGS sequence"/>
</dbReference>
<accession>A0ABD3DQE0</accession>